<keyword evidence="3" id="KW-1185">Reference proteome</keyword>
<dbReference type="EMBL" id="WOFE01000005">
    <property type="protein sequence ID" value="MBM5572217.1"/>
    <property type="molecule type" value="Genomic_DNA"/>
</dbReference>
<organism evidence="2 3">
    <name type="scientific">Deefgea chitinilytica</name>
    <dbReference type="NCBI Taxonomy" id="570276"/>
    <lineage>
        <taxon>Bacteria</taxon>
        <taxon>Pseudomonadati</taxon>
        <taxon>Pseudomonadota</taxon>
        <taxon>Betaproteobacteria</taxon>
        <taxon>Neisseriales</taxon>
        <taxon>Chitinibacteraceae</taxon>
        <taxon>Deefgea</taxon>
    </lineage>
</organism>
<evidence type="ECO:0000256" key="1">
    <source>
        <dbReference type="SAM" id="SignalP"/>
    </source>
</evidence>
<evidence type="ECO:0000313" key="2">
    <source>
        <dbReference type="EMBL" id="MBM5572217.1"/>
    </source>
</evidence>
<feature type="chain" id="PRO_5046581894" evidence="1">
    <location>
        <begin position="29"/>
        <end position="117"/>
    </location>
</feature>
<name>A0ABS2CDS8_9NEIS</name>
<dbReference type="PROSITE" id="PS51257">
    <property type="entry name" value="PROKAR_LIPOPROTEIN"/>
    <property type="match status" value="1"/>
</dbReference>
<sequence>MLNRGIKLLQRGMLSLSCSLLMVACATADSAPVVMVERVIVQFKAKPAAPEQALTQLAQRYQLPMQFERELGGGFYVAQLKPAQSAAKLQPVLQQIALDPAIASIEADQLMHTMPLQ</sequence>
<proteinExistence type="predicted"/>
<dbReference type="Proteomes" id="UP001195660">
    <property type="component" value="Unassembled WGS sequence"/>
</dbReference>
<dbReference type="RefSeq" id="WP_203571544.1">
    <property type="nucleotide sequence ID" value="NZ_WOFE01000005.1"/>
</dbReference>
<protein>
    <submittedName>
        <fullName evidence="2">Uncharacterized protein</fullName>
    </submittedName>
</protein>
<accession>A0ABS2CDS8</accession>
<evidence type="ECO:0000313" key="3">
    <source>
        <dbReference type="Proteomes" id="UP001195660"/>
    </source>
</evidence>
<gene>
    <name evidence="2" type="ORF">GM173_11580</name>
</gene>
<reference evidence="2 3" key="1">
    <citation type="submission" date="2019-11" db="EMBL/GenBank/DDBJ databases">
        <title>Novel Deefgea species.</title>
        <authorList>
            <person name="Han J.-H."/>
        </authorList>
    </citation>
    <scope>NUCLEOTIDE SEQUENCE [LARGE SCALE GENOMIC DNA]</scope>
    <source>
        <strain evidence="2 3">LMG 24817</strain>
    </source>
</reference>
<feature type="signal peptide" evidence="1">
    <location>
        <begin position="1"/>
        <end position="28"/>
    </location>
</feature>
<comment type="caution">
    <text evidence="2">The sequence shown here is derived from an EMBL/GenBank/DDBJ whole genome shotgun (WGS) entry which is preliminary data.</text>
</comment>
<keyword evidence="1" id="KW-0732">Signal</keyword>